<keyword evidence="6" id="KW-1185">Reference proteome</keyword>
<dbReference type="SUPFAM" id="SSF56935">
    <property type="entry name" value="Porins"/>
    <property type="match status" value="1"/>
</dbReference>
<evidence type="ECO:0000259" key="2">
    <source>
        <dbReference type="Pfam" id="PF14905"/>
    </source>
</evidence>
<dbReference type="Proteomes" id="UP000440198">
    <property type="component" value="Unassembled WGS sequence"/>
</dbReference>
<dbReference type="AlphaFoldDB" id="A0A7J4YUF3"/>
<dbReference type="EMBL" id="VWAK01000001">
    <property type="protein sequence ID" value="KAA5233186.1"/>
    <property type="molecule type" value="Genomic_DNA"/>
</dbReference>
<dbReference type="EMBL" id="VWAG01000001">
    <property type="protein sequence ID" value="KAA5260258.1"/>
    <property type="molecule type" value="Genomic_DNA"/>
</dbReference>
<evidence type="ECO:0000256" key="1">
    <source>
        <dbReference type="SAM" id="MobiDB-lite"/>
    </source>
</evidence>
<dbReference type="Pfam" id="PF14905">
    <property type="entry name" value="OMP_b-brl_3"/>
    <property type="match status" value="1"/>
</dbReference>
<dbReference type="InterPro" id="IPR041700">
    <property type="entry name" value="OMP_b-brl_3"/>
</dbReference>
<sequence>MEINRTIGLLLLLCCMHTILYAQQTRTVKGRVQTLEAGSDKLQSLPSASIVVLQKEDSTFVKGTTSDKNGRFVLKYQPQNRRQYLLKVSFMGMESVYRILSDSLSVNVGVVTLKDDDIQIGEVTITGKLKEVEMKGDTTVINAAAYKTPEGSYLEDLVKRVPGLVYNKKDHSLTYNGQAISEINVNGESFFSGDKKTALENLPANLISKLKVYDKKSKEEEFTGISSGEKKYVLDLQTKDELNKTWLTNATVGYGNNKKKDLEGQVNYFNKNGENLSFMARSTNRYQNSTYKDNINNSVGLNMTRKFGKKFSLTGNVNYDLNRNGNITSMYREQYLTSGNQYSASANEGTSKSRSMNSSLMGEWKVDKRTRIHFNGSFGLSPNENESSNQSASFDAPPNVNHESLFADFESIPKDMKVNRSENRSASENKSNRYNWMIGIMRRLNEKGTTLGLNVTNSDSWGDNESFSLSQTTYFKLEDKNGNDSVLYRNQYIKSPQTNNQWRVGVSFTQPIGKKVHFRAAYNWNTQYERDNRDTYELSSMTNRDSFGDLPAGYEAGYVDSLSNRSHSRSNGHDLNVGFNYSDDTWMFNASLGVTPQKRTIDRKVGKLYADTTMRTIDYQPMIWLSWRKKKMRVSLNYNGRTRQPSLSDLMPLTDNSDPLYITRGNPDLKQMFMHTMHVSFQHPSKGISANLGWQMEKNSVTQVVLYDVQTGGRETYPININGNWNTYGSADWWKRFGHFSLKLSTSGRHSNRVSMINEDRSQQPEKSTTRDTGLNCEMAASYQPTWGGFDFSTSWDYQYSLNSLNDNNTYTRYYNFRFDGYVDFPFGLQLRTDAGYILRSGTNIQKGEDDEIVWNARATWRFLKQRKAELSACWADILGKRKSYARMATSDGFYESRTQEIKGYFIVTFKYNFRLMM</sequence>
<reference evidence="5 6" key="1">
    <citation type="journal article" date="2019" name="Nat. Med.">
        <title>A library of human gut bacterial isolates paired with longitudinal multiomics data enables mechanistic microbiome research.</title>
        <authorList>
            <person name="Poyet M."/>
            <person name="Groussin M."/>
            <person name="Gibbons S.M."/>
            <person name="Avila-Pacheco J."/>
            <person name="Jiang X."/>
            <person name="Kearney S.M."/>
            <person name="Perrotta A.R."/>
            <person name="Berdy B."/>
            <person name="Zhao S."/>
            <person name="Lieberman T.D."/>
            <person name="Swanson P.K."/>
            <person name="Smith M."/>
            <person name="Roesemann S."/>
            <person name="Alexander J.E."/>
            <person name="Rich S.A."/>
            <person name="Livny J."/>
            <person name="Vlamakis H."/>
            <person name="Clish C."/>
            <person name="Bullock K."/>
            <person name="Deik A."/>
            <person name="Scott J."/>
            <person name="Pierce K.A."/>
            <person name="Xavier R.J."/>
            <person name="Alm E.J."/>
        </authorList>
    </citation>
    <scope>NUCLEOTIDE SEQUENCE [LARGE SCALE GENOMIC DNA]</scope>
    <source>
        <strain evidence="4 6">BIOML-A2</strain>
        <strain evidence="3 5">BIOML-A6</strain>
    </source>
</reference>
<protein>
    <submittedName>
        <fullName evidence="3">Outer membrane beta-barrel protein</fullName>
    </submittedName>
</protein>
<evidence type="ECO:0000313" key="5">
    <source>
        <dbReference type="Proteomes" id="UP000421791"/>
    </source>
</evidence>
<dbReference type="Proteomes" id="UP000421791">
    <property type="component" value="Unassembled WGS sequence"/>
</dbReference>
<evidence type="ECO:0000313" key="6">
    <source>
        <dbReference type="Proteomes" id="UP000440198"/>
    </source>
</evidence>
<dbReference type="SUPFAM" id="SSF49464">
    <property type="entry name" value="Carboxypeptidase regulatory domain-like"/>
    <property type="match status" value="1"/>
</dbReference>
<feature type="domain" description="Outer membrane protein beta-barrel" evidence="2">
    <location>
        <begin position="443"/>
        <end position="912"/>
    </location>
</feature>
<feature type="compositionally biased region" description="Polar residues" evidence="1">
    <location>
        <begin position="378"/>
        <end position="393"/>
    </location>
</feature>
<proteinExistence type="predicted"/>
<dbReference type="InterPro" id="IPR008969">
    <property type="entry name" value="CarboxyPept-like_regulatory"/>
</dbReference>
<comment type="caution">
    <text evidence="3">The sequence shown here is derived from an EMBL/GenBank/DDBJ whole genome shotgun (WGS) entry which is preliminary data.</text>
</comment>
<feature type="region of interest" description="Disordered" evidence="1">
    <location>
        <begin position="375"/>
        <end position="399"/>
    </location>
</feature>
<evidence type="ECO:0000313" key="4">
    <source>
        <dbReference type="EMBL" id="KAA5260258.1"/>
    </source>
</evidence>
<evidence type="ECO:0000313" key="3">
    <source>
        <dbReference type="EMBL" id="KAA5233186.1"/>
    </source>
</evidence>
<organism evidence="3 5">
    <name type="scientific">Bacteroides finegoldii</name>
    <dbReference type="NCBI Taxonomy" id="338188"/>
    <lineage>
        <taxon>Bacteria</taxon>
        <taxon>Pseudomonadati</taxon>
        <taxon>Bacteroidota</taxon>
        <taxon>Bacteroidia</taxon>
        <taxon>Bacteroidales</taxon>
        <taxon>Bacteroidaceae</taxon>
        <taxon>Bacteroides</taxon>
    </lineage>
</organism>
<accession>A0A7J4YUF3</accession>
<gene>
    <name evidence="4" type="ORF">F2Z09_00625</name>
    <name evidence="3" type="ORF">F2Z22_00775</name>
</gene>
<name>A0A7J4YUF3_9BACE</name>